<comment type="caution">
    <text evidence="2">The sequence shown here is derived from an EMBL/GenBank/DDBJ whole genome shotgun (WGS) entry which is preliminary data.</text>
</comment>
<feature type="domain" description="SHS2" evidence="1">
    <location>
        <begin position="19"/>
        <end position="221"/>
    </location>
</feature>
<dbReference type="PANTHER" id="PTHR32432:SF3">
    <property type="entry name" value="ETHANOLAMINE UTILIZATION PROTEIN EUTJ"/>
    <property type="match status" value="1"/>
</dbReference>
<dbReference type="GO" id="GO:0051301">
    <property type="term" value="P:cell division"/>
    <property type="evidence" value="ECO:0007669"/>
    <property type="project" value="InterPro"/>
</dbReference>
<proteinExistence type="predicted"/>
<evidence type="ECO:0000313" key="3">
    <source>
        <dbReference type="Proteomes" id="UP000248724"/>
    </source>
</evidence>
<dbReference type="PANTHER" id="PTHR32432">
    <property type="entry name" value="CELL DIVISION PROTEIN FTSA-RELATED"/>
    <property type="match status" value="1"/>
</dbReference>
<dbReference type="SUPFAM" id="SSF53067">
    <property type="entry name" value="Actin-like ATPase domain"/>
    <property type="match status" value="2"/>
</dbReference>
<name>A0A2W5Z7C5_9BACT</name>
<dbReference type="AlphaFoldDB" id="A0A2W5Z7C5"/>
<reference evidence="2 3" key="1">
    <citation type="journal article" date="2017" name="Nature">
        <title>Atmospheric trace gases support primary production in Antarctic desert surface soil.</title>
        <authorList>
            <person name="Ji M."/>
            <person name="Greening C."/>
            <person name="Vanwonterghem I."/>
            <person name="Carere C.R."/>
            <person name="Bay S.K."/>
            <person name="Steen J.A."/>
            <person name="Montgomery K."/>
            <person name="Lines T."/>
            <person name="Beardall J."/>
            <person name="van Dorst J."/>
            <person name="Snape I."/>
            <person name="Stott M.B."/>
            <person name="Hugenholtz P."/>
            <person name="Ferrari B.C."/>
        </authorList>
    </citation>
    <scope>NUCLEOTIDE SEQUENCE [LARGE SCALE GENOMIC DNA]</scope>
    <source>
        <strain evidence="2">RRmetagenome_bin12</strain>
    </source>
</reference>
<dbReference type="SMART" id="SM00842">
    <property type="entry name" value="FtsA"/>
    <property type="match status" value="1"/>
</dbReference>
<dbReference type="Gene3D" id="3.30.1490.300">
    <property type="match status" value="1"/>
</dbReference>
<dbReference type="InterPro" id="IPR043129">
    <property type="entry name" value="ATPase_NBD"/>
</dbReference>
<sequence length="421" mass="45131">MSKRKFSLLRRRAEFNTHYTVLDIGTEFVKALVIKREDDKGIVIGASRIRQQLTDMQGGAVADIQSVIDNCDRALTEAEDMCEVVPGQAVMGIAGEQVRGFSTTMTMPRPQPQARITQADLAAALQAVQRRALKEAVRQMSHELGVAEVNVKLVHSTITSVRIDGYAVSNPVDFQGNVVDITVFNTFAPLHHIGALQTIAQELDLEVVATVAEPYALARGCNTEDIEARGAIFIDVGGGTTDVALVRNGGIEATRMFALGGRSFTKRLAGELQISMGEAERYKLSHGEGRLAPEQRALARQALTPTAEVLAQGVALTLEELAGGESLPTTICLAGGGASLPEVAEQLGQMDWAESLPLPHAPSVRVLSPDDVLRVFDSTGLLVGSQDVTPMGLAHHAISLEDEADQPLGGLMRRVLKTMKV</sequence>
<dbReference type="InterPro" id="IPR050696">
    <property type="entry name" value="FtsA/MreB"/>
</dbReference>
<protein>
    <recommendedName>
        <fullName evidence="1">SHS2 domain-containing protein</fullName>
    </recommendedName>
</protein>
<dbReference type="Gene3D" id="3.30.420.40">
    <property type="match status" value="2"/>
</dbReference>
<organism evidence="2 3">
    <name type="scientific">Candidatus Aeolococcus gillhamiae</name>
    <dbReference type="NCBI Taxonomy" id="3127015"/>
    <lineage>
        <taxon>Bacteria</taxon>
        <taxon>Bacillati</taxon>
        <taxon>Candidatus Dormiibacterota</taxon>
        <taxon>Candidatus Dormibacteria</taxon>
        <taxon>Candidatus Aeolococcales</taxon>
        <taxon>Candidatus Aeolococcaceae</taxon>
        <taxon>Candidatus Aeolococcus</taxon>
    </lineage>
</organism>
<evidence type="ECO:0000313" key="2">
    <source>
        <dbReference type="EMBL" id="PZR81232.1"/>
    </source>
</evidence>
<dbReference type="Pfam" id="PF14450">
    <property type="entry name" value="FtsA"/>
    <property type="match status" value="1"/>
</dbReference>
<evidence type="ECO:0000259" key="1">
    <source>
        <dbReference type="SMART" id="SM00842"/>
    </source>
</evidence>
<gene>
    <name evidence="2" type="ORF">DLM65_06410</name>
</gene>
<dbReference type="InterPro" id="IPR003494">
    <property type="entry name" value="SHS2_FtsA"/>
</dbReference>
<dbReference type="EMBL" id="QHBU01000119">
    <property type="protein sequence ID" value="PZR81232.1"/>
    <property type="molecule type" value="Genomic_DNA"/>
</dbReference>
<dbReference type="Proteomes" id="UP000248724">
    <property type="component" value="Unassembled WGS sequence"/>
</dbReference>
<accession>A0A2W5Z7C5</accession>
<dbReference type="CDD" id="cd24004">
    <property type="entry name" value="ASKHA_NBD_PilM-like"/>
    <property type="match status" value="1"/>
</dbReference>